<name>A0A9W4MP18_PENOL</name>
<evidence type="ECO:0000256" key="4">
    <source>
        <dbReference type="ARBA" id="ARBA00022692"/>
    </source>
</evidence>
<feature type="transmembrane region" description="Helical" evidence="11">
    <location>
        <begin position="292"/>
        <end position="314"/>
    </location>
</feature>
<dbReference type="PANTHER" id="PTHR12560">
    <property type="entry name" value="LONGEVITY ASSURANCE FACTOR 1 LAG1"/>
    <property type="match status" value="1"/>
</dbReference>
<dbReference type="EMBL" id="CAJVOS010000016">
    <property type="protein sequence ID" value="CAG8042652.1"/>
    <property type="molecule type" value="Genomic_DNA"/>
</dbReference>
<dbReference type="SMART" id="SM00724">
    <property type="entry name" value="TLC"/>
    <property type="match status" value="1"/>
</dbReference>
<dbReference type="GO" id="GO:0046513">
    <property type="term" value="P:ceramide biosynthetic process"/>
    <property type="evidence" value="ECO:0007669"/>
    <property type="project" value="InterPro"/>
</dbReference>
<protein>
    <recommendedName>
        <fullName evidence="12">TLC domain-containing protein</fullName>
    </recommendedName>
</protein>
<evidence type="ECO:0000313" key="14">
    <source>
        <dbReference type="Proteomes" id="UP001153618"/>
    </source>
</evidence>
<dbReference type="GO" id="GO:0005789">
    <property type="term" value="C:endoplasmic reticulum membrane"/>
    <property type="evidence" value="ECO:0007669"/>
    <property type="project" value="UniProtKB-SubCell"/>
</dbReference>
<feature type="domain" description="TLC" evidence="12">
    <location>
        <begin position="109"/>
        <end position="325"/>
    </location>
</feature>
<evidence type="ECO:0000256" key="3">
    <source>
        <dbReference type="ARBA" id="ARBA00022679"/>
    </source>
</evidence>
<dbReference type="Proteomes" id="UP001153618">
    <property type="component" value="Unassembled WGS sequence"/>
</dbReference>
<sequence length="389" mass="45039">MASRTMTKEDLRRLQGQPKSAPKRVDNTWAIPLALIGAILALYARDPSESNILHRFIFLSYKQDDGQYGKGLWDIAFVSFYVIVLTFTREFIMQEILRPLARLRIKSRGKQARFMEQAYTAIYFAVLGPAGLYVMRQTPVWYFNTRGMYEAFPHRTHAAEFKFYYLFEAAYWAQQAIVMLLGMEKPRKDFKELVTHHIVTLALIALSYRFHFAYMGIAVYITHDISDFFLAVSKSLHYYAPDIMIPFYAASIISWVYLRHVLNLRILYSILTEFRTVGPYELNWETQQYKCWISNVITFSLLAVLQGLNLFWLYCLLRSAVKFLVTGEKKDDRSEPDESELEMEQAHLKANGLNGHANGNGSLNGDAKKLNGNAKSHVRARSVKMNRSR</sequence>
<evidence type="ECO:0000256" key="8">
    <source>
        <dbReference type="ARBA" id="ARBA00023180"/>
    </source>
</evidence>
<accession>A0A9W4MP18</accession>
<dbReference type="Pfam" id="PF03798">
    <property type="entry name" value="TRAM_LAG1_CLN8"/>
    <property type="match status" value="1"/>
</dbReference>
<evidence type="ECO:0000313" key="13">
    <source>
        <dbReference type="EMBL" id="CAG8042652.1"/>
    </source>
</evidence>
<evidence type="ECO:0000256" key="10">
    <source>
        <dbReference type="SAM" id="MobiDB-lite"/>
    </source>
</evidence>
<evidence type="ECO:0000256" key="11">
    <source>
        <dbReference type="SAM" id="Phobius"/>
    </source>
</evidence>
<reference evidence="13" key="1">
    <citation type="submission" date="2021-07" db="EMBL/GenBank/DDBJ databases">
        <authorList>
            <person name="Branca A.L. A."/>
        </authorList>
    </citation>
    <scope>NUCLEOTIDE SEQUENCE</scope>
</reference>
<dbReference type="PROSITE" id="PS50922">
    <property type="entry name" value="TLC"/>
    <property type="match status" value="1"/>
</dbReference>
<evidence type="ECO:0000256" key="5">
    <source>
        <dbReference type="ARBA" id="ARBA00022824"/>
    </source>
</evidence>
<gene>
    <name evidence="13" type="ORF">POLS_LOCUS3026</name>
</gene>
<dbReference type="InterPro" id="IPR016439">
    <property type="entry name" value="Lag1/Lac1-like"/>
</dbReference>
<evidence type="ECO:0000256" key="1">
    <source>
        <dbReference type="ARBA" id="ARBA00004477"/>
    </source>
</evidence>
<keyword evidence="8" id="KW-0325">Glycoprotein</keyword>
<feature type="transmembrane region" description="Helical" evidence="11">
    <location>
        <begin position="163"/>
        <end position="182"/>
    </location>
</feature>
<feature type="region of interest" description="Disordered" evidence="10">
    <location>
        <begin position="1"/>
        <end position="22"/>
    </location>
</feature>
<evidence type="ECO:0000256" key="2">
    <source>
        <dbReference type="ARBA" id="ARBA00009808"/>
    </source>
</evidence>
<proteinExistence type="inferred from homology"/>
<evidence type="ECO:0000256" key="7">
    <source>
        <dbReference type="ARBA" id="ARBA00023136"/>
    </source>
</evidence>
<evidence type="ECO:0000256" key="6">
    <source>
        <dbReference type="ARBA" id="ARBA00022989"/>
    </source>
</evidence>
<feature type="transmembrane region" description="Helical" evidence="11">
    <location>
        <begin position="238"/>
        <end position="258"/>
    </location>
</feature>
<feature type="transmembrane region" description="Helical" evidence="11">
    <location>
        <begin position="194"/>
        <end position="218"/>
    </location>
</feature>
<organism evidence="13 14">
    <name type="scientific">Penicillium olsonii</name>
    <dbReference type="NCBI Taxonomy" id="99116"/>
    <lineage>
        <taxon>Eukaryota</taxon>
        <taxon>Fungi</taxon>
        <taxon>Dikarya</taxon>
        <taxon>Ascomycota</taxon>
        <taxon>Pezizomycotina</taxon>
        <taxon>Eurotiomycetes</taxon>
        <taxon>Eurotiomycetidae</taxon>
        <taxon>Eurotiales</taxon>
        <taxon>Aspergillaceae</taxon>
        <taxon>Penicillium</taxon>
    </lineage>
</organism>
<dbReference type="InterPro" id="IPR006634">
    <property type="entry name" value="TLC-dom"/>
</dbReference>
<comment type="caution">
    <text evidence="13">The sequence shown here is derived from an EMBL/GenBank/DDBJ whole genome shotgun (WGS) entry which is preliminary data.</text>
</comment>
<dbReference type="PANTHER" id="PTHR12560:SF11">
    <property type="entry name" value="CERAMIDE SYNTHASE LAC1-RELATED"/>
    <property type="match status" value="1"/>
</dbReference>
<keyword evidence="7 9" id="KW-0472">Membrane</keyword>
<feature type="compositionally biased region" description="Basic residues" evidence="10">
    <location>
        <begin position="376"/>
        <end position="389"/>
    </location>
</feature>
<comment type="subcellular location">
    <subcellularLocation>
        <location evidence="1">Endoplasmic reticulum membrane</location>
        <topology evidence="1">Multi-pass membrane protein</topology>
    </subcellularLocation>
</comment>
<comment type="similarity">
    <text evidence="2">Belongs to the sphingosine N-acyltransferase family.</text>
</comment>
<evidence type="ECO:0000256" key="9">
    <source>
        <dbReference type="PROSITE-ProRule" id="PRU00205"/>
    </source>
</evidence>
<feature type="transmembrane region" description="Helical" evidence="11">
    <location>
        <begin position="75"/>
        <end position="97"/>
    </location>
</feature>
<feature type="transmembrane region" description="Helical" evidence="11">
    <location>
        <begin position="118"/>
        <end position="135"/>
    </location>
</feature>
<keyword evidence="5" id="KW-0256">Endoplasmic reticulum</keyword>
<dbReference type="AlphaFoldDB" id="A0A9W4MP18"/>
<dbReference type="GO" id="GO:0050291">
    <property type="term" value="F:sphingosine N-acyltransferase activity"/>
    <property type="evidence" value="ECO:0007669"/>
    <property type="project" value="InterPro"/>
</dbReference>
<keyword evidence="6 11" id="KW-1133">Transmembrane helix</keyword>
<evidence type="ECO:0000259" key="12">
    <source>
        <dbReference type="PROSITE" id="PS50922"/>
    </source>
</evidence>
<feature type="region of interest" description="Disordered" evidence="10">
    <location>
        <begin position="351"/>
        <end position="389"/>
    </location>
</feature>
<feature type="transmembrane region" description="Helical" evidence="11">
    <location>
        <begin position="27"/>
        <end position="44"/>
    </location>
</feature>
<keyword evidence="3" id="KW-0808">Transferase</keyword>
<keyword evidence="14" id="KW-1185">Reference proteome</keyword>
<dbReference type="OrthoDB" id="3053196at2759"/>
<dbReference type="PIRSF" id="PIRSF005225">
    <property type="entry name" value="LAG1_LAC1"/>
    <property type="match status" value="1"/>
</dbReference>
<keyword evidence="4 9" id="KW-0812">Transmembrane</keyword>
<feature type="compositionally biased region" description="Low complexity" evidence="10">
    <location>
        <begin position="351"/>
        <end position="365"/>
    </location>
</feature>
<feature type="compositionally biased region" description="Basic and acidic residues" evidence="10">
    <location>
        <begin position="1"/>
        <end position="13"/>
    </location>
</feature>